<protein>
    <submittedName>
        <fullName evidence="10">Class I SAM-dependent rRNA methyltransferase</fullName>
    </submittedName>
</protein>
<dbReference type="Proteomes" id="UP000267049">
    <property type="component" value="Unassembled WGS sequence"/>
</dbReference>
<evidence type="ECO:0000256" key="7">
    <source>
        <dbReference type="ARBA" id="ARBA00038091"/>
    </source>
</evidence>
<evidence type="ECO:0000259" key="9">
    <source>
        <dbReference type="Pfam" id="PF17785"/>
    </source>
</evidence>
<evidence type="ECO:0000256" key="5">
    <source>
        <dbReference type="ARBA" id="ARBA00022679"/>
    </source>
</evidence>
<proteinExistence type="inferred from homology"/>
<dbReference type="RefSeq" id="WP_123087920.1">
    <property type="nucleotide sequence ID" value="NZ_RIBS01000004.1"/>
</dbReference>
<dbReference type="InterPro" id="IPR019614">
    <property type="entry name" value="SAM-dep_methyl-trfase"/>
</dbReference>
<evidence type="ECO:0000256" key="4">
    <source>
        <dbReference type="ARBA" id="ARBA00022603"/>
    </source>
</evidence>
<organism evidence="10 11">
    <name type="scientific">Montanilutibacter psychrotolerans</name>
    <dbReference type="NCBI Taxonomy" id="1327343"/>
    <lineage>
        <taxon>Bacteria</taxon>
        <taxon>Pseudomonadati</taxon>
        <taxon>Pseudomonadota</taxon>
        <taxon>Gammaproteobacteria</taxon>
        <taxon>Lysobacterales</taxon>
        <taxon>Lysobacteraceae</taxon>
        <taxon>Montanilutibacter</taxon>
    </lineage>
</organism>
<dbReference type="SUPFAM" id="SSF53335">
    <property type="entry name" value="S-adenosyl-L-methionine-dependent methyltransferases"/>
    <property type="match status" value="1"/>
</dbReference>
<dbReference type="GO" id="GO:0003723">
    <property type="term" value="F:RNA binding"/>
    <property type="evidence" value="ECO:0007669"/>
    <property type="project" value="InterPro"/>
</dbReference>
<comment type="caution">
    <text evidence="10">The sequence shown here is derived from an EMBL/GenBank/DDBJ whole genome shotgun (WGS) entry which is preliminary data.</text>
</comment>
<dbReference type="Gene3D" id="2.30.130.10">
    <property type="entry name" value="PUA domain"/>
    <property type="match status" value="1"/>
</dbReference>
<dbReference type="GO" id="GO:0032259">
    <property type="term" value="P:methylation"/>
    <property type="evidence" value="ECO:0007669"/>
    <property type="project" value="UniProtKB-KW"/>
</dbReference>
<evidence type="ECO:0000313" key="10">
    <source>
        <dbReference type="EMBL" id="RNF83661.1"/>
    </source>
</evidence>
<evidence type="ECO:0000256" key="2">
    <source>
        <dbReference type="ARBA" id="ARBA00022490"/>
    </source>
</evidence>
<dbReference type="EMBL" id="RIBS01000004">
    <property type="protein sequence ID" value="RNF83661.1"/>
    <property type="molecule type" value="Genomic_DNA"/>
</dbReference>
<reference evidence="10 11" key="1">
    <citation type="submission" date="2018-11" db="EMBL/GenBank/DDBJ databases">
        <title>Lysobacter cryohumiis sp. nov., isolated from soil in the Tianshan Mountains, Xinjiang, China.</title>
        <authorList>
            <person name="Luo Y."/>
            <person name="Sheng H."/>
        </authorList>
    </citation>
    <scope>NUCLEOTIDE SEQUENCE [LARGE SCALE GENOMIC DNA]</scope>
    <source>
        <strain evidence="10 11">ZS60</strain>
    </source>
</reference>
<keyword evidence="5 10" id="KW-0808">Transferase</keyword>
<evidence type="ECO:0000259" key="8">
    <source>
        <dbReference type="Pfam" id="PF10672"/>
    </source>
</evidence>
<sequence length="389" mass="43677">MTTDTPTVRLKNAWKSTHPWIFQRLVDKPATRPKSGQIVNVVGVDGEWIGRGFYNGHSRIALRMLESDPNVEVDAGWFARKIAAAVSLRRDVLRLDEVSDAWRVVHSEGDGISGLVVDRYGDLLVLEFFSAGAFRYREWIQAALREQFPDCRFYMFAEEHVQKQESFDFRGTPAPAPSVITEYGVKFRADPAGAHKTGFFADQRENREWLSQQCRDKRVLDLCCNTGGFGVYAKVRGAEEVIGVDIDEDVLDIAKGNAKLNGAQVKFVQADIFPYLRDMGNAGEQFDVVILDPAKMTRDREQVIPALKKYLDMNKLALGVVKPGGMLATFSCTGLVSEEQFLDMIRRAAFYANRTVQILKVSGAGADHPWLAQVPESRYLKAVFCRVLD</sequence>
<evidence type="ECO:0000256" key="3">
    <source>
        <dbReference type="ARBA" id="ARBA00022552"/>
    </source>
</evidence>
<feature type="domain" description="S-adenosylmethionine-dependent methyltransferase" evidence="8">
    <location>
        <begin position="180"/>
        <end position="327"/>
    </location>
</feature>
<comment type="similarity">
    <text evidence="7">Belongs to the methyltransferase superfamily. RlmI family.</text>
</comment>
<evidence type="ECO:0000313" key="11">
    <source>
        <dbReference type="Proteomes" id="UP000267049"/>
    </source>
</evidence>
<keyword evidence="6" id="KW-0949">S-adenosyl-L-methionine</keyword>
<dbReference type="InterPro" id="IPR029063">
    <property type="entry name" value="SAM-dependent_MTases_sf"/>
</dbReference>
<dbReference type="PANTHER" id="PTHR42873">
    <property type="entry name" value="RIBOSOMAL RNA LARGE SUBUNIT METHYLTRANSFERASE"/>
    <property type="match status" value="1"/>
</dbReference>
<dbReference type="CDD" id="cd11572">
    <property type="entry name" value="RlmI_M_like"/>
    <property type="match status" value="1"/>
</dbReference>
<dbReference type="GO" id="GO:0005737">
    <property type="term" value="C:cytoplasm"/>
    <property type="evidence" value="ECO:0007669"/>
    <property type="project" value="UniProtKB-SubCell"/>
</dbReference>
<evidence type="ECO:0000256" key="6">
    <source>
        <dbReference type="ARBA" id="ARBA00022691"/>
    </source>
</evidence>
<feature type="domain" description="RlmI-like PUA" evidence="9">
    <location>
        <begin position="12"/>
        <end position="65"/>
    </location>
</feature>
<comment type="subcellular location">
    <subcellularLocation>
        <location evidence="1">Cytoplasm</location>
    </subcellularLocation>
</comment>
<gene>
    <name evidence="10" type="ORF">EER27_09765</name>
</gene>
<dbReference type="GO" id="GO:0006364">
    <property type="term" value="P:rRNA processing"/>
    <property type="evidence" value="ECO:0007669"/>
    <property type="project" value="UniProtKB-KW"/>
</dbReference>
<dbReference type="SUPFAM" id="SSF88697">
    <property type="entry name" value="PUA domain-like"/>
    <property type="match status" value="1"/>
</dbReference>
<dbReference type="GO" id="GO:0008168">
    <property type="term" value="F:methyltransferase activity"/>
    <property type="evidence" value="ECO:0007669"/>
    <property type="project" value="UniProtKB-KW"/>
</dbReference>
<keyword evidence="3" id="KW-0698">rRNA processing</keyword>
<accession>A0A3M8SQS4</accession>
<dbReference type="AlphaFoldDB" id="A0A3M8SQS4"/>
<dbReference type="OrthoDB" id="9805492at2"/>
<dbReference type="CDD" id="cd21153">
    <property type="entry name" value="PUA_RlmI"/>
    <property type="match status" value="1"/>
</dbReference>
<keyword evidence="2" id="KW-0963">Cytoplasm</keyword>
<keyword evidence="11" id="KW-1185">Reference proteome</keyword>
<dbReference type="InterPro" id="IPR036974">
    <property type="entry name" value="PUA_sf"/>
</dbReference>
<dbReference type="Pfam" id="PF17785">
    <property type="entry name" value="PUA_3"/>
    <property type="match status" value="1"/>
</dbReference>
<keyword evidence="4 10" id="KW-0489">Methyltransferase</keyword>
<dbReference type="PANTHER" id="PTHR42873:SF1">
    <property type="entry name" value="S-ADENOSYLMETHIONINE-DEPENDENT METHYLTRANSFERASE DOMAIN-CONTAINING PROTEIN"/>
    <property type="match status" value="1"/>
</dbReference>
<dbReference type="Pfam" id="PF10672">
    <property type="entry name" value="Methyltrans_SAM"/>
    <property type="match status" value="1"/>
</dbReference>
<dbReference type="CDD" id="cd02440">
    <property type="entry name" value="AdoMet_MTases"/>
    <property type="match status" value="1"/>
</dbReference>
<dbReference type="PROSITE" id="PS50890">
    <property type="entry name" value="PUA"/>
    <property type="match status" value="1"/>
</dbReference>
<evidence type="ECO:0000256" key="1">
    <source>
        <dbReference type="ARBA" id="ARBA00004496"/>
    </source>
</evidence>
<dbReference type="InterPro" id="IPR015947">
    <property type="entry name" value="PUA-like_sf"/>
</dbReference>
<name>A0A3M8SQS4_9GAMM</name>
<dbReference type="Gene3D" id="3.30.750.80">
    <property type="entry name" value="RNA methyltransferase domain (HRMD) like"/>
    <property type="match status" value="1"/>
</dbReference>
<dbReference type="InterPro" id="IPR041532">
    <property type="entry name" value="RlmI-like_PUA"/>
</dbReference>
<dbReference type="Gene3D" id="3.40.50.150">
    <property type="entry name" value="Vaccinia Virus protein VP39"/>
    <property type="match status" value="1"/>
</dbReference>